<accession>A0A1I3FLY7</accession>
<gene>
    <name evidence="1" type="ORF">SAMN05216275_101245</name>
</gene>
<dbReference type="EMBL" id="FOQY01000001">
    <property type="protein sequence ID" value="SFI12233.1"/>
    <property type="molecule type" value="Genomic_DNA"/>
</dbReference>
<proteinExistence type="predicted"/>
<sequence length="153" mass="16441">MSQPPPQAQNYAQAARRHYDDAVYLHNDGRLPNADHHYGFSVECALKSLLLRYLNATMASPNGMPSTIDASGRPKKHGHLPGIWSDVAILAHGRSGSTLAGVLTASAPFATWDVADRYHGNPPLGTTTVNQRKAAATQILALHEQALIIGVLQ</sequence>
<reference evidence="2" key="1">
    <citation type="submission" date="2016-10" db="EMBL/GenBank/DDBJ databases">
        <authorList>
            <person name="Varghese N."/>
            <person name="Submissions S."/>
        </authorList>
    </citation>
    <scope>NUCLEOTIDE SEQUENCE [LARGE SCALE GENOMIC DNA]</scope>
    <source>
        <strain evidence="2">CGMCC 4.2126</strain>
    </source>
</reference>
<dbReference type="RefSeq" id="WP_143120756.1">
    <property type="nucleotide sequence ID" value="NZ_FOQY01000001.1"/>
</dbReference>
<dbReference type="GeneID" id="96303928"/>
<protein>
    <submittedName>
        <fullName evidence="1">Uncharacterized protein</fullName>
    </submittedName>
</protein>
<dbReference type="Proteomes" id="UP000199111">
    <property type="component" value="Unassembled WGS sequence"/>
</dbReference>
<evidence type="ECO:0000313" key="1">
    <source>
        <dbReference type="EMBL" id="SFI12233.1"/>
    </source>
</evidence>
<evidence type="ECO:0000313" key="2">
    <source>
        <dbReference type="Proteomes" id="UP000199111"/>
    </source>
</evidence>
<keyword evidence="2" id="KW-1185">Reference proteome</keyword>
<dbReference type="AlphaFoldDB" id="A0A1I3FLY7"/>
<name>A0A1I3FLY7_9ACTN</name>
<organism evidence="1 2">
    <name type="scientific">Streptosporangium canum</name>
    <dbReference type="NCBI Taxonomy" id="324952"/>
    <lineage>
        <taxon>Bacteria</taxon>
        <taxon>Bacillati</taxon>
        <taxon>Actinomycetota</taxon>
        <taxon>Actinomycetes</taxon>
        <taxon>Streptosporangiales</taxon>
        <taxon>Streptosporangiaceae</taxon>
        <taxon>Streptosporangium</taxon>
    </lineage>
</organism>